<sequence>MTTQTILQTRIDNVPTAVEIQNWIINYVADLLEVSASEIDPTVPFERYGLDSASAVGMTGDIEDWLNRKIDPTLLYDYPTVASFSQHLAEAFASEAVGESADEATGEARTA</sequence>
<dbReference type="Proteomes" id="UP000249354">
    <property type="component" value="Unassembled WGS sequence"/>
</dbReference>
<evidence type="ECO:0000313" key="4">
    <source>
        <dbReference type="EMBL" id="PZO17594.1"/>
    </source>
</evidence>
<dbReference type="InterPro" id="IPR009081">
    <property type="entry name" value="PP-bd_ACP"/>
</dbReference>
<comment type="caution">
    <text evidence="4">The sequence shown here is derived from an EMBL/GenBank/DDBJ whole genome shotgun (WGS) entry which is preliminary data.</text>
</comment>
<evidence type="ECO:0000256" key="1">
    <source>
        <dbReference type="ARBA" id="ARBA00022450"/>
    </source>
</evidence>
<keyword evidence="2" id="KW-0597">Phosphoprotein</keyword>
<dbReference type="InterPro" id="IPR020806">
    <property type="entry name" value="PKS_PP-bd"/>
</dbReference>
<accession>A0A2W4UBQ4</accession>
<dbReference type="EMBL" id="QBMC01000065">
    <property type="protein sequence ID" value="PZO17594.1"/>
    <property type="molecule type" value="Genomic_DNA"/>
</dbReference>
<dbReference type="Pfam" id="PF00550">
    <property type="entry name" value="PP-binding"/>
    <property type="match status" value="1"/>
</dbReference>
<evidence type="ECO:0000313" key="5">
    <source>
        <dbReference type="Proteomes" id="UP000249354"/>
    </source>
</evidence>
<organism evidence="4 5">
    <name type="scientific">Leptolyngbya foveolarum</name>
    <dbReference type="NCBI Taxonomy" id="47253"/>
    <lineage>
        <taxon>Bacteria</taxon>
        <taxon>Bacillati</taxon>
        <taxon>Cyanobacteriota</taxon>
        <taxon>Cyanophyceae</taxon>
        <taxon>Leptolyngbyales</taxon>
        <taxon>Leptolyngbyaceae</taxon>
        <taxon>Leptolyngbya group</taxon>
        <taxon>Leptolyngbya</taxon>
    </lineage>
</organism>
<dbReference type="GO" id="GO:0031177">
    <property type="term" value="F:phosphopantetheine binding"/>
    <property type="evidence" value="ECO:0007669"/>
    <property type="project" value="InterPro"/>
</dbReference>
<gene>
    <name evidence="4" type="ORF">DCF25_10880</name>
</gene>
<dbReference type="PROSITE" id="PS50075">
    <property type="entry name" value="CARRIER"/>
    <property type="match status" value="1"/>
</dbReference>
<evidence type="ECO:0000259" key="3">
    <source>
        <dbReference type="PROSITE" id="PS50075"/>
    </source>
</evidence>
<reference evidence="5" key="1">
    <citation type="submission" date="2018-04" db="EMBL/GenBank/DDBJ databases">
        <authorList>
            <person name="Cornet L."/>
        </authorList>
    </citation>
    <scope>NUCLEOTIDE SEQUENCE [LARGE SCALE GENOMIC DNA]</scope>
</reference>
<reference evidence="4 5" key="2">
    <citation type="submission" date="2018-06" db="EMBL/GenBank/DDBJ databases">
        <title>Metagenomic assembly of (sub)arctic Cyanobacteria and their associated microbiome from non-axenic cultures.</title>
        <authorList>
            <person name="Baurain D."/>
        </authorList>
    </citation>
    <scope>NUCLEOTIDE SEQUENCE [LARGE SCALE GENOMIC DNA]</scope>
    <source>
        <strain evidence="4">ULC129bin1</strain>
    </source>
</reference>
<name>A0A2W4UBQ4_9CYAN</name>
<dbReference type="SMART" id="SM00823">
    <property type="entry name" value="PKS_PP"/>
    <property type="match status" value="1"/>
</dbReference>
<dbReference type="Gene3D" id="1.10.1200.10">
    <property type="entry name" value="ACP-like"/>
    <property type="match status" value="1"/>
</dbReference>
<dbReference type="AlphaFoldDB" id="A0A2W4UBQ4"/>
<protein>
    <submittedName>
        <fullName evidence="4">Phosphopantetheine-binding protein</fullName>
    </submittedName>
</protein>
<dbReference type="InterPro" id="IPR036736">
    <property type="entry name" value="ACP-like_sf"/>
</dbReference>
<keyword evidence="1" id="KW-0596">Phosphopantetheine</keyword>
<proteinExistence type="predicted"/>
<feature type="domain" description="Carrier" evidence="3">
    <location>
        <begin position="15"/>
        <end position="92"/>
    </location>
</feature>
<dbReference type="SUPFAM" id="SSF47336">
    <property type="entry name" value="ACP-like"/>
    <property type="match status" value="1"/>
</dbReference>
<dbReference type="SMART" id="SM01294">
    <property type="entry name" value="PKS_PP_betabranch"/>
    <property type="match status" value="1"/>
</dbReference>
<evidence type="ECO:0000256" key="2">
    <source>
        <dbReference type="ARBA" id="ARBA00022553"/>
    </source>
</evidence>